<dbReference type="AlphaFoldDB" id="A0A3P8QHI9"/>
<sequence length="99" mass="11587">QYFSEQFSVYLTIPQAMAFTQAVMEVQNLRPAYWKFLLRLTQDRFALMNRQVLDMFGTQASRDLKALCPNWTPITPRCPARQCFYREVTSNLDDLGPTD</sequence>
<dbReference type="Ensembl" id="ENSACLT00000029721.2">
    <property type="protein sequence ID" value="ENSACLP00000029040.2"/>
    <property type="gene ID" value="ENSACLG00000019689.2"/>
</dbReference>
<reference evidence="1" key="3">
    <citation type="submission" date="2025-08" db="UniProtKB">
        <authorList>
            <consortium name="Ensembl"/>
        </authorList>
    </citation>
    <scope>IDENTIFICATION</scope>
</reference>
<accession>A0A3P8QHI9</accession>
<dbReference type="Proteomes" id="UP000265100">
    <property type="component" value="Chromosome 9"/>
</dbReference>
<reference evidence="1" key="4">
    <citation type="submission" date="2025-09" db="UniProtKB">
        <authorList>
            <consortium name="Ensembl"/>
        </authorList>
    </citation>
    <scope>IDENTIFICATION</scope>
</reference>
<proteinExistence type="predicted"/>
<evidence type="ECO:0000313" key="2">
    <source>
        <dbReference type="Proteomes" id="UP000265100"/>
    </source>
</evidence>
<organism evidence="1 2">
    <name type="scientific">Astatotilapia calliptera</name>
    <name type="common">Eastern happy</name>
    <name type="synonym">Chromis callipterus</name>
    <dbReference type="NCBI Taxonomy" id="8154"/>
    <lineage>
        <taxon>Eukaryota</taxon>
        <taxon>Metazoa</taxon>
        <taxon>Chordata</taxon>
        <taxon>Craniata</taxon>
        <taxon>Vertebrata</taxon>
        <taxon>Euteleostomi</taxon>
        <taxon>Actinopterygii</taxon>
        <taxon>Neopterygii</taxon>
        <taxon>Teleostei</taxon>
        <taxon>Neoteleostei</taxon>
        <taxon>Acanthomorphata</taxon>
        <taxon>Ovalentaria</taxon>
        <taxon>Cichlomorphae</taxon>
        <taxon>Cichliformes</taxon>
        <taxon>Cichlidae</taxon>
        <taxon>African cichlids</taxon>
        <taxon>Pseudocrenilabrinae</taxon>
        <taxon>Haplochromini</taxon>
        <taxon>Astatotilapia</taxon>
    </lineage>
</organism>
<protein>
    <submittedName>
        <fullName evidence="1">Uncharacterized protein</fullName>
    </submittedName>
</protein>
<reference evidence="2" key="2">
    <citation type="submission" date="2023-03" db="EMBL/GenBank/DDBJ databases">
        <authorList>
            <consortium name="Wellcome Sanger Institute Data Sharing"/>
        </authorList>
    </citation>
    <scope>NUCLEOTIDE SEQUENCE [LARGE SCALE GENOMIC DNA]</scope>
</reference>
<reference evidence="1 2" key="1">
    <citation type="submission" date="2018-05" db="EMBL/GenBank/DDBJ databases">
        <authorList>
            <person name="Datahose"/>
        </authorList>
    </citation>
    <scope>NUCLEOTIDE SEQUENCE</scope>
</reference>
<name>A0A3P8QHI9_ASTCA</name>
<keyword evidence="2" id="KW-1185">Reference proteome</keyword>
<evidence type="ECO:0000313" key="1">
    <source>
        <dbReference type="Ensembl" id="ENSACLP00000029040.2"/>
    </source>
</evidence>